<keyword evidence="2" id="KW-1185">Reference proteome</keyword>
<evidence type="ECO:0000313" key="2">
    <source>
        <dbReference type="Proteomes" id="UP000298030"/>
    </source>
</evidence>
<organism evidence="1 2">
    <name type="scientific">Coprinellus micaceus</name>
    <name type="common">Glistening ink-cap mushroom</name>
    <name type="synonym">Coprinus micaceus</name>
    <dbReference type="NCBI Taxonomy" id="71717"/>
    <lineage>
        <taxon>Eukaryota</taxon>
        <taxon>Fungi</taxon>
        <taxon>Dikarya</taxon>
        <taxon>Basidiomycota</taxon>
        <taxon>Agaricomycotina</taxon>
        <taxon>Agaricomycetes</taxon>
        <taxon>Agaricomycetidae</taxon>
        <taxon>Agaricales</taxon>
        <taxon>Agaricineae</taxon>
        <taxon>Psathyrellaceae</taxon>
        <taxon>Coprinellus</taxon>
    </lineage>
</organism>
<sequence>MLRKSRAVLGWGLRCLAFKGFDDGHYGGCTGRDSHHAAMVIGQNPPILKNLSSISPPAVSSELSSWSTSRGNNSKVLMKTYIFSKLRSQDVLDRSTGYGMAGVDKGMGMRYPTMRGLSTSLYSPEFPTRAIPDSPHRRLHSPRWEGDLSGRVLGLGSSGTWDGGLARAVVSGKRRVAVF</sequence>
<name>A0A4Y7SW65_COPMI</name>
<evidence type="ECO:0000313" key="1">
    <source>
        <dbReference type="EMBL" id="TEB25864.1"/>
    </source>
</evidence>
<dbReference type="Proteomes" id="UP000298030">
    <property type="component" value="Unassembled WGS sequence"/>
</dbReference>
<dbReference type="EMBL" id="QPFP01000053">
    <property type="protein sequence ID" value="TEB25864.1"/>
    <property type="molecule type" value="Genomic_DNA"/>
</dbReference>
<protein>
    <submittedName>
        <fullName evidence="1">Uncharacterized protein</fullName>
    </submittedName>
</protein>
<reference evidence="1 2" key="1">
    <citation type="journal article" date="2019" name="Nat. Ecol. Evol.">
        <title>Megaphylogeny resolves global patterns of mushroom evolution.</title>
        <authorList>
            <person name="Varga T."/>
            <person name="Krizsan K."/>
            <person name="Foldi C."/>
            <person name="Dima B."/>
            <person name="Sanchez-Garcia M."/>
            <person name="Sanchez-Ramirez S."/>
            <person name="Szollosi G.J."/>
            <person name="Szarkandi J.G."/>
            <person name="Papp V."/>
            <person name="Albert L."/>
            <person name="Andreopoulos W."/>
            <person name="Angelini C."/>
            <person name="Antonin V."/>
            <person name="Barry K.W."/>
            <person name="Bougher N.L."/>
            <person name="Buchanan P."/>
            <person name="Buyck B."/>
            <person name="Bense V."/>
            <person name="Catcheside P."/>
            <person name="Chovatia M."/>
            <person name="Cooper J."/>
            <person name="Damon W."/>
            <person name="Desjardin D."/>
            <person name="Finy P."/>
            <person name="Geml J."/>
            <person name="Haridas S."/>
            <person name="Hughes K."/>
            <person name="Justo A."/>
            <person name="Karasinski D."/>
            <person name="Kautmanova I."/>
            <person name="Kiss B."/>
            <person name="Kocsube S."/>
            <person name="Kotiranta H."/>
            <person name="LaButti K.M."/>
            <person name="Lechner B.E."/>
            <person name="Liimatainen K."/>
            <person name="Lipzen A."/>
            <person name="Lukacs Z."/>
            <person name="Mihaltcheva S."/>
            <person name="Morgado L.N."/>
            <person name="Niskanen T."/>
            <person name="Noordeloos M.E."/>
            <person name="Ohm R.A."/>
            <person name="Ortiz-Santana B."/>
            <person name="Ovrebo C."/>
            <person name="Racz N."/>
            <person name="Riley R."/>
            <person name="Savchenko A."/>
            <person name="Shiryaev A."/>
            <person name="Soop K."/>
            <person name="Spirin V."/>
            <person name="Szebenyi C."/>
            <person name="Tomsovsky M."/>
            <person name="Tulloss R.E."/>
            <person name="Uehling J."/>
            <person name="Grigoriev I.V."/>
            <person name="Vagvolgyi C."/>
            <person name="Papp T."/>
            <person name="Martin F.M."/>
            <person name="Miettinen O."/>
            <person name="Hibbett D.S."/>
            <person name="Nagy L.G."/>
        </authorList>
    </citation>
    <scope>NUCLEOTIDE SEQUENCE [LARGE SCALE GENOMIC DNA]</scope>
    <source>
        <strain evidence="1 2">FP101781</strain>
    </source>
</reference>
<gene>
    <name evidence="1" type="ORF">FA13DRAFT_1133048</name>
</gene>
<comment type="caution">
    <text evidence="1">The sequence shown here is derived from an EMBL/GenBank/DDBJ whole genome shotgun (WGS) entry which is preliminary data.</text>
</comment>
<proteinExistence type="predicted"/>
<dbReference type="AlphaFoldDB" id="A0A4Y7SW65"/>
<accession>A0A4Y7SW65</accession>